<evidence type="ECO:0000313" key="1">
    <source>
        <dbReference type="EMBL" id="KAG8189909.1"/>
    </source>
</evidence>
<proteinExistence type="predicted"/>
<accession>A0AAV6V250</accession>
<keyword evidence="2" id="KW-1185">Reference proteome</keyword>
<dbReference type="EMBL" id="JAFNEN010000200">
    <property type="protein sequence ID" value="KAG8189909.1"/>
    <property type="molecule type" value="Genomic_DNA"/>
</dbReference>
<dbReference type="Proteomes" id="UP000827092">
    <property type="component" value="Unassembled WGS sequence"/>
</dbReference>
<sequence length="119" mass="13559">MIITPTQATQVGQIENWRSREPSTKKRHESIRFFETIEAVCLPGGYEKTRAQYNSSPAYYEVRSGRGKCPLLLFFYGAAPVVRRCPKTMDEPWAIVFNSPMSPKPLSDLYYMSEIGSEA</sequence>
<gene>
    <name evidence="1" type="ORF">JTE90_018690</name>
</gene>
<comment type="caution">
    <text evidence="1">The sequence shown here is derived from an EMBL/GenBank/DDBJ whole genome shotgun (WGS) entry which is preliminary data.</text>
</comment>
<name>A0AAV6V250_9ARAC</name>
<protein>
    <submittedName>
        <fullName evidence="1">Uncharacterized protein</fullName>
    </submittedName>
</protein>
<organism evidence="1 2">
    <name type="scientific">Oedothorax gibbosus</name>
    <dbReference type="NCBI Taxonomy" id="931172"/>
    <lineage>
        <taxon>Eukaryota</taxon>
        <taxon>Metazoa</taxon>
        <taxon>Ecdysozoa</taxon>
        <taxon>Arthropoda</taxon>
        <taxon>Chelicerata</taxon>
        <taxon>Arachnida</taxon>
        <taxon>Araneae</taxon>
        <taxon>Araneomorphae</taxon>
        <taxon>Entelegynae</taxon>
        <taxon>Araneoidea</taxon>
        <taxon>Linyphiidae</taxon>
        <taxon>Erigoninae</taxon>
        <taxon>Oedothorax</taxon>
    </lineage>
</organism>
<dbReference type="AlphaFoldDB" id="A0AAV6V250"/>
<evidence type="ECO:0000313" key="2">
    <source>
        <dbReference type="Proteomes" id="UP000827092"/>
    </source>
</evidence>
<reference evidence="1 2" key="1">
    <citation type="journal article" date="2022" name="Nat. Ecol. Evol.">
        <title>A masculinizing supergene underlies an exaggerated male reproductive morph in a spider.</title>
        <authorList>
            <person name="Hendrickx F."/>
            <person name="De Corte Z."/>
            <person name="Sonet G."/>
            <person name="Van Belleghem S.M."/>
            <person name="Kostlbacher S."/>
            <person name="Vangestel C."/>
        </authorList>
    </citation>
    <scope>NUCLEOTIDE SEQUENCE [LARGE SCALE GENOMIC DNA]</scope>
    <source>
        <strain evidence="1">W744_W776</strain>
    </source>
</reference>